<dbReference type="EMBL" id="FOPC01000023">
    <property type="protein sequence ID" value="SFH16604.1"/>
    <property type="molecule type" value="Genomic_DNA"/>
</dbReference>
<sequence length="274" mass="31902">MAIFLFAISTFVSAQGLGSASGTIKDDGRLAASTKQLNQFFRRFNAEESVDGNTRYNPGDDLYRNPDLRKGFFEVIFDKETSGIPDNLKNQFIDDVLSDTYPQYIRFHQEGWFSEVQADFFFKGKRERASIIFKLQPQGLGYEWIIDAVSFPPFKNLFNKPEGDDKDFLHPLSHELGFMNLRRAFEDSDLPESFTRSSFEPDFLTLFLYEMKQNNIRFATVTDVKFHFFQVEGWYFEVSQFNRPGFNTGWLISSLVKLKPGDKESIQNYIYDQK</sequence>
<gene>
    <name evidence="1" type="ORF">SAMN04487988_1233</name>
</gene>
<protein>
    <submittedName>
        <fullName evidence="1">Uncharacterized protein</fullName>
    </submittedName>
</protein>
<evidence type="ECO:0000313" key="2">
    <source>
        <dbReference type="Proteomes" id="UP000199642"/>
    </source>
</evidence>
<accession>A0A1I2XT08</accession>
<keyword evidence="2" id="KW-1185">Reference proteome</keyword>
<dbReference type="AlphaFoldDB" id="A0A1I2XT08"/>
<dbReference type="STRING" id="435880.SAMN04487988_1233"/>
<proteinExistence type="predicted"/>
<organism evidence="1 2">
    <name type="scientific">Algoriphagus hitonicola</name>
    <dbReference type="NCBI Taxonomy" id="435880"/>
    <lineage>
        <taxon>Bacteria</taxon>
        <taxon>Pseudomonadati</taxon>
        <taxon>Bacteroidota</taxon>
        <taxon>Cytophagia</taxon>
        <taxon>Cytophagales</taxon>
        <taxon>Cyclobacteriaceae</taxon>
        <taxon>Algoriphagus</taxon>
    </lineage>
</organism>
<evidence type="ECO:0000313" key="1">
    <source>
        <dbReference type="EMBL" id="SFH16604.1"/>
    </source>
</evidence>
<dbReference type="Proteomes" id="UP000199642">
    <property type="component" value="Unassembled WGS sequence"/>
</dbReference>
<name>A0A1I2XT08_9BACT</name>
<reference evidence="2" key="1">
    <citation type="submission" date="2016-10" db="EMBL/GenBank/DDBJ databases">
        <authorList>
            <person name="Varghese N."/>
            <person name="Submissions S."/>
        </authorList>
    </citation>
    <scope>NUCLEOTIDE SEQUENCE [LARGE SCALE GENOMIC DNA]</scope>
    <source>
        <strain evidence="2">DSM 19315</strain>
    </source>
</reference>